<comment type="caution">
    <text evidence="2">The sequence shown here is derived from an EMBL/GenBank/DDBJ whole genome shotgun (WGS) entry which is preliminary data.</text>
</comment>
<feature type="non-terminal residue" evidence="2">
    <location>
        <position position="1"/>
    </location>
</feature>
<proteinExistence type="predicted"/>
<dbReference type="Gene3D" id="3.10.20.90">
    <property type="entry name" value="Phosphatidylinositol 3-kinase Catalytic Subunit, Chain A, domain 1"/>
    <property type="match status" value="1"/>
</dbReference>
<keyword evidence="3" id="KW-1185">Reference proteome</keyword>
<dbReference type="EMBL" id="JAHRIN010080316">
    <property type="protein sequence ID" value="MEQ2219659.1"/>
    <property type="molecule type" value="Genomic_DNA"/>
</dbReference>
<name>A0ABV0SHA6_9TELE</name>
<reference evidence="2 3" key="1">
    <citation type="submission" date="2021-06" db="EMBL/GenBank/DDBJ databases">
        <authorList>
            <person name="Palmer J.M."/>
        </authorList>
    </citation>
    <scope>NUCLEOTIDE SEQUENCE [LARGE SCALE GENOMIC DNA]</scope>
    <source>
        <strain evidence="2 3">XC_2019</strain>
        <tissue evidence="2">Muscle</tissue>
    </source>
</reference>
<sequence>VLASFLAKTANKRVLLGIPENMSEDDFVLRVCGREEYLYGEKALESFNWIRQSLKNGEEIHLVLETPPNPELDQVQREDWAQVDDCTGVTGYHLKQCCLFVLIYDQSQT</sequence>
<accession>A0ABV0SHA6</accession>
<feature type="domain" description="PI3K-RBD" evidence="1">
    <location>
        <begin position="1"/>
        <end position="66"/>
    </location>
</feature>
<dbReference type="Pfam" id="PF00794">
    <property type="entry name" value="PI3K_rbd"/>
    <property type="match status" value="1"/>
</dbReference>
<gene>
    <name evidence="2" type="primary">PIK3CG_1</name>
    <name evidence="2" type="ORF">XENOCAPTIV_021464</name>
</gene>
<dbReference type="PROSITE" id="PS51546">
    <property type="entry name" value="PI3K_RBD"/>
    <property type="match status" value="1"/>
</dbReference>
<dbReference type="InterPro" id="IPR029071">
    <property type="entry name" value="Ubiquitin-like_domsf"/>
</dbReference>
<evidence type="ECO:0000259" key="1">
    <source>
        <dbReference type="PROSITE" id="PS51546"/>
    </source>
</evidence>
<organism evidence="2 3">
    <name type="scientific">Xenoophorus captivus</name>
    <dbReference type="NCBI Taxonomy" id="1517983"/>
    <lineage>
        <taxon>Eukaryota</taxon>
        <taxon>Metazoa</taxon>
        <taxon>Chordata</taxon>
        <taxon>Craniata</taxon>
        <taxon>Vertebrata</taxon>
        <taxon>Euteleostomi</taxon>
        <taxon>Actinopterygii</taxon>
        <taxon>Neopterygii</taxon>
        <taxon>Teleostei</taxon>
        <taxon>Neoteleostei</taxon>
        <taxon>Acanthomorphata</taxon>
        <taxon>Ovalentaria</taxon>
        <taxon>Atherinomorphae</taxon>
        <taxon>Cyprinodontiformes</taxon>
        <taxon>Goodeidae</taxon>
        <taxon>Xenoophorus</taxon>
    </lineage>
</organism>
<dbReference type="Proteomes" id="UP001434883">
    <property type="component" value="Unassembled WGS sequence"/>
</dbReference>
<protein>
    <submittedName>
        <fullName evidence="2">Phosphatidylinositol 4,5-bisphosphate 3-kinase catalytic subunit gamma isoform</fullName>
    </submittedName>
</protein>
<evidence type="ECO:0000313" key="3">
    <source>
        <dbReference type="Proteomes" id="UP001434883"/>
    </source>
</evidence>
<dbReference type="InterPro" id="IPR000341">
    <property type="entry name" value="PI3K_Ras-bd_dom"/>
</dbReference>
<evidence type="ECO:0000313" key="2">
    <source>
        <dbReference type="EMBL" id="MEQ2219659.1"/>
    </source>
</evidence>
<dbReference type="SUPFAM" id="SSF54236">
    <property type="entry name" value="Ubiquitin-like"/>
    <property type="match status" value="1"/>
</dbReference>